<evidence type="ECO:0000313" key="2">
    <source>
        <dbReference type="EMBL" id="GIY24195.1"/>
    </source>
</evidence>
<feature type="region of interest" description="Disordered" evidence="1">
    <location>
        <begin position="93"/>
        <end position="112"/>
    </location>
</feature>
<sequence length="112" mass="12687">MEIRNCEFCNAYITPFEVHSCRNVFYQHRQRSATLTRSGNRAEGADSRSTRQMNCEAIWPTTSQINSSTQQLPTNKRRKLKHAGEERSKCDSCGAEFSSEESPGAHQCGKNN</sequence>
<protein>
    <recommendedName>
        <fullName evidence="4">C2H2-type domain-containing protein</fullName>
    </recommendedName>
</protein>
<dbReference type="EMBL" id="BPLQ01006644">
    <property type="protein sequence ID" value="GIY24195.1"/>
    <property type="molecule type" value="Genomic_DNA"/>
</dbReference>
<dbReference type="Proteomes" id="UP001054837">
    <property type="component" value="Unassembled WGS sequence"/>
</dbReference>
<comment type="caution">
    <text evidence="2">The sequence shown here is derived from an EMBL/GenBank/DDBJ whole genome shotgun (WGS) entry which is preliminary data.</text>
</comment>
<name>A0AAV4RR25_9ARAC</name>
<feature type="region of interest" description="Disordered" evidence="1">
    <location>
        <begin position="32"/>
        <end position="83"/>
    </location>
</feature>
<dbReference type="AlphaFoldDB" id="A0AAV4RR25"/>
<evidence type="ECO:0000256" key="1">
    <source>
        <dbReference type="SAM" id="MobiDB-lite"/>
    </source>
</evidence>
<organism evidence="2 3">
    <name type="scientific">Caerostris darwini</name>
    <dbReference type="NCBI Taxonomy" id="1538125"/>
    <lineage>
        <taxon>Eukaryota</taxon>
        <taxon>Metazoa</taxon>
        <taxon>Ecdysozoa</taxon>
        <taxon>Arthropoda</taxon>
        <taxon>Chelicerata</taxon>
        <taxon>Arachnida</taxon>
        <taxon>Araneae</taxon>
        <taxon>Araneomorphae</taxon>
        <taxon>Entelegynae</taxon>
        <taxon>Araneoidea</taxon>
        <taxon>Araneidae</taxon>
        <taxon>Caerostris</taxon>
    </lineage>
</organism>
<feature type="compositionally biased region" description="Polar residues" evidence="1">
    <location>
        <begin position="60"/>
        <end position="74"/>
    </location>
</feature>
<accession>A0AAV4RR25</accession>
<evidence type="ECO:0008006" key="4">
    <source>
        <dbReference type="Google" id="ProtNLM"/>
    </source>
</evidence>
<reference evidence="2 3" key="1">
    <citation type="submission" date="2021-06" db="EMBL/GenBank/DDBJ databases">
        <title>Caerostris darwini draft genome.</title>
        <authorList>
            <person name="Kono N."/>
            <person name="Arakawa K."/>
        </authorList>
    </citation>
    <scope>NUCLEOTIDE SEQUENCE [LARGE SCALE GENOMIC DNA]</scope>
</reference>
<proteinExistence type="predicted"/>
<keyword evidence="3" id="KW-1185">Reference proteome</keyword>
<gene>
    <name evidence="2" type="ORF">CDAR_315851</name>
</gene>
<evidence type="ECO:0000313" key="3">
    <source>
        <dbReference type="Proteomes" id="UP001054837"/>
    </source>
</evidence>